<protein>
    <recommendedName>
        <fullName evidence="5">PLC-beta PH domain-containing protein</fullName>
    </recommendedName>
</protein>
<dbReference type="Ensembl" id="ENSSORT00005041080.1">
    <property type="protein sequence ID" value="ENSSORP00005040044.1"/>
    <property type="gene ID" value="ENSSORG00005018680.1"/>
</dbReference>
<evidence type="ECO:0000259" key="1">
    <source>
        <dbReference type="Pfam" id="PF17787"/>
    </source>
</evidence>
<dbReference type="Proteomes" id="UP000472271">
    <property type="component" value="Chromosome 24"/>
</dbReference>
<reference evidence="3" key="1">
    <citation type="submission" date="2019-06" db="EMBL/GenBank/DDBJ databases">
        <authorList>
            <consortium name="Wellcome Sanger Institute Data Sharing"/>
        </authorList>
    </citation>
    <scope>NUCLEOTIDE SEQUENCE [LARGE SCALE GENOMIC DNA]</scope>
</reference>
<dbReference type="InterPro" id="IPR037862">
    <property type="entry name" value="PLC-beta_PH"/>
</dbReference>
<dbReference type="SUPFAM" id="SSF47473">
    <property type="entry name" value="EF-hand"/>
    <property type="match status" value="1"/>
</dbReference>
<dbReference type="CDD" id="cd13361">
    <property type="entry name" value="PH_PLC_beta"/>
    <property type="match status" value="1"/>
</dbReference>
<dbReference type="InParanoid" id="A0A673BFH8"/>
<evidence type="ECO:0000259" key="2">
    <source>
        <dbReference type="Pfam" id="PF22631"/>
    </source>
</evidence>
<feature type="domain" description="PLC-beta PH" evidence="1">
    <location>
        <begin position="17"/>
        <end position="59"/>
    </location>
</feature>
<dbReference type="Gene3D" id="2.30.29.240">
    <property type="match status" value="1"/>
</dbReference>
<dbReference type="Pfam" id="PF22631">
    <property type="entry name" value="PLCB1-4-like_EFh"/>
    <property type="match status" value="1"/>
</dbReference>
<feature type="domain" description="PLC-beta PH" evidence="1">
    <location>
        <begin position="64"/>
        <end position="127"/>
    </location>
</feature>
<name>A0A673BFH8_9TELE</name>
<accession>A0A673BFH8</accession>
<dbReference type="AlphaFoldDB" id="A0A673BFH8"/>
<proteinExistence type="predicted"/>
<organism evidence="3 4">
    <name type="scientific">Sphaeramia orbicularis</name>
    <name type="common">orbiculate cardinalfish</name>
    <dbReference type="NCBI Taxonomy" id="375764"/>
    <lineage>
        <taxon>Eukaryota</taxon>
        <taxon>Metazoa</taxon>
        <taxon>Chordata</taxon>
        <taxon>Craniata</taxon>
        <taxon>Vertebrata</taxon>
        <taxon>Euteleostomi</taxon>
        <taxon>Actinopterygii</taxon>
        <taxon>Neopterygii</taxon>
        <taxon>Teleostei</taxon>
        <taxon>Neoteleostei</taxon>
        <taxon>Acanthomorphata</taxon>
        <taxon>Gobiaria</taxon>
        <taxon>Kurtiformes</taxon>
        <taxon>Apogonoidei</taxon>
        <taxon>Apogonidae</taxon>
        <taxon>Apogoninae</taxon>
        <taxon>Sphaeramia</taxon>
    </lineage>
</organism>
<dbReference type="InterPro" id="IPR011992">
    <property type="entry name" value="EF-hand-dom_pair"/>
</dbReference>
<evidence type="ECO:0000313" key="3">
    <source>
        <dbReference type="Ensembl" id="ENSSORP00005040044.1"/>
    </source>
</evidence>
<reference evidence="3" key="3">
    <citation type="submission" date="2025-09" db="UniProtKB">
        <authorList>
            <consortium name="Ensembl"/>
        </authorList>
    </citation>
    <scope>IDENTIFICATION</scope>
</reference>
<dbReference type="InterPro" id="IPR053945">
    <property type="entry name" value="PLCB1-4-like_EFh"/>
</dbReference>
<evidence type="ECO:0008006" key="5">
    <source>
        <dbReference type="Google" id="ProtNLM"/>
    </source>
</evidence>
<reference evidence="3" key="2">
    <citation type="submission" date="2025-08" db="UniProtKB">
        <authorList>
            <consortium name="Ensembl"/>
        </authorList>
    </citation>
    <scope>IDENTIFICATION</scope>
</reference>
<dbReference type="SUPFAM" id="SSF50729">
    <property type="entry name" value="PH domain-like"/>
    <property type="match status" value="1"/>
</dbReference>
<evidence type="ECO:0000313" key="4">
    <source>
        <dbReference type="Proteomes" id="UP000472271"/>
    </source>
</evidence>
<dbReference type="FunFam" id="2.30.29.240:FF:000011">
    <property type="entry name" value="1-phosphatidylinositol 4,5-bisphosphate phosphodiesterase"/>
    <property type="match status" value="1"/>
</dbReference>
<keyword evidence="4" id="KW-1185">Reference proteome</keyword>
<sequence length="187" mass="21232">MAGAQPGVHALQLKPVSVPESLRKGNKFMKWDDDSTTVTPVTLTVDPKGYFLYWTDQNKVRHTEAKLRELLDVSTLAGKMENRMLTVVSGPDMVNITYLNFMAFQEEIAKEWAEELFNLASNLLVQNMSREACLEKAYVRLKLQLNPEGRIPVKNIFRMFSADRKRVETALENCNLPSVCPLLSVLL</sequence>
<dbReference type="Pfam" id="PF17787">
    <property type="entry name" value="PH_14"/>
    <property type="match status" value="2"/>
</dbReference>
<feature type="domain" description="Phosphoinositide phospholipase C beta 1-4-like EF-hand" evidence="2">
    <location>
        <begin position="134"/>
        <end position="178"/>
    </location>
</feature>